<dbReference type="Proteomes" id="UP000780801">
    <property type="component" value="Unassembled WGS sequence"/>
</dbReference>
<dbReference type="OrthoDB" id="2438412at2759"/>
<gene>
    <name evidence="1" type="ORF">BGW38_006020</name>
</gene>
<sequence length="85" mass="9287">TDPEILAKMDRQHGWLRVGSEDDGNGLFGTDDEQGGYGPAVSRAYVMANSAIFVGSRSSALGVHAAFRMKNEGRLKTVPPMWELY</sequence>
<dbReference type="AlphaFoldDB" id="A0A9P6KAJ0"/>
<organism evidence="1 2">
    <name type="scientific">Lunasporangiospora selenospora</name>
    <dbReference type="NCBI Taxonomy" id="979761"/>
    <lineage>
        <taxon>Eukaryota</taxon>
        <taxon>Fungi</taxon>
        <taxon>Fungi incertae sedis</taxon>
        <taxon>Mucoromycota</taxon>
        <taxon>Mortierellomycotina</taxon>
        <taxon>Mortierellomycetes</taxon>
        <taxon>Mortierellales</taxon>
        <taxon>Mortierellaceae</taxon>
        <taxon>Lunasporangiospora</taxon>
    </lineage>
</organism>
<name>A0A9P6KAJ0_9FUNG</name>
<comment type="caution">
    <text evidence="1">The sequence shown here is derived from an EMBL/GenBank/DDBJ whole genome shotgun (WGS) entry which is preliminary data.</text>
</comment>
<reference evidence="1" key="1">
    <citation type="journal article" date="2020" name="Fungal Divers.">
        <title>Resolving the Mortierellaceae phylogeny through synthesis of multi-gene phylogenetics and phylogenomics.</title>
        <authorList>
            <person name="Vandepol N."/>
            <person name="Liber J."/>
            <person name="Desiro A."/>
            <person name="Na H."/>
            <person name="Kennedy M."/>
            <person name="Barry K."/>
            <person name="Grigoriev I.V."/>
            <person name="Miller A.N."/>
            <person name="O'Donnell K."/>
            <person name="Stajich J.E."/>
            <person name="Bonito G."/>
        </authorList>
    </citation>
    <scope>NUCLEOTIDE SEQUENCE</scope>
    <source>
        <strain evidence="1">KOD1015</strain>
    </source>
</reference>
<proteinExistence type="predicted"/>
<dbReference type="EMBL" id="JAABOA010003833">
    <property type="protein sequence ID" value="KAF9578274.1"/>
    <property type="molecule type" value="Genomic_DNA"/>
</dbReference>
<keyword evidence="2" id="KW-1185">Reference proteome</keyword>
<accession>A0A9P6KAJ0</accession>
<evidence type="ECO:0000313" key="2">
    <source>
        <dbReference type="Proteomes" id="UP000780801"/>
    </source>
</evidence>
<protein>
    <submittedName>
        <fullName evidence="1">Uncharacterized protein</fullName>
    </submittedName>
</protein>
<evidence type="ECO:0000313" key="1">
    <source>
        <dbReference type="EMBL" id="KAF9578274.1"/>
    </source>
</evidence>
<feature type="non-terminal residue" evidence="1">
    <location>
        <position position="1"/>
    </location>
</feature>